<reference evidence="2 3" key="1">
    <citation type="submission" date="2019-08" db="EMBL/GenBank/DDBJ databases">
        <title>Draft genome sequences of two oriental melons (Cucumis melo L. var makuwa).</title>
        <authorList>
            <person name="Kwon S.-Y."/>
        </authorList>
    </citation>
    <scope>NUCLEOTIDE SEQUENCE [LARGE SCALE GENOMIC DNA]</scope>
    <source>
        <strain evidence="3">cv. Chang Bougi</strain>
        <tissue evidence="2">Leaf</tissue>
    </source>
</reference>
<keyword evidence="1" id="KW-0812">Transmembrane</keyword>
<evidence type="ECO:0000256" key="1">
    <source>
        <dbReference type="SAM" id="Phobius"/>
    </source>
</evidence>
<dbReference type="Proteomes" id="UP000321947">
    <property type="component" value="Unassembled WGS sequence"/>
</dbReference>
<accession>A0A5D3CZD8</accession>
<dbReference type="AlphaFoldDB" id="A0A5D3CZD8"/>
<evidence type="ECO:0008006" key="4">
    <source>
        <dbReference type="Google" id="ProtNLM"/>
    </source>
</evidence>
<sequence>MVSTRKAKIIYLLLHPWILHLPRLFLLLVVVTLRVYLVIIRINVFIDWVRLRTLRSLLFHLILLLFLMLLWEYDAFASHSTTQSSHKSTSVPSTPLISRSSTSSTALWSRVSIETIQSPTRRSVSLLLSSLTPPPHSTSSVHATTTVVDTSNSPHNTGFMIPDVRGEFSIPTDVPFHRSPSLVCFSEIPGMPVEENVESSTISPFEVLAAATDLSSSTIVHLAPIEQHQQPRSVEDVSLFYPQLIPKLIVNLPAEVIQLQDSCTLRGGTIRSWPNDGQLPVVSLSIKCGILHKIGIANWIPSTHVSTIFAALGHFLYLIVAGSVLNVHASLLLHVDVAGSAPKTLSLSYRLFQGAHVPDFPSEFCLALRGYASQFSEAPIPADGLHLSSATATRVF</sequence>
<organism evidence="2 3">
    <name type="scientific">Cucumis melo var. makuwa</name>
    <name type="common">Oriental melon</name>
    <dbReference type="NCBI Taxonomy" id="1194695"/>
    <lineage>
        <taxon>Eukaryota</taxon>
        <taxon>Viridiplantae</taxon>
        <taxon>Streptophyta</taxon>
        <taxon>Embryophyta</taxon>
        <taxon>Tracheophyta</taxon>
        <taxon>Spermatophyta</taxon>
        <taxon>Magnoliopsida</taxon>
        <taxon>eudicotyledons</taxon>
        <taxon>Gunneridae</taxon>
        <taxon>Pentapetalae</taxon>
        <taxon>rosids</taxon>
        <taxon>fabids</taxon>
        <taxon>Cucurbitales</taxon>
        <taxon>Cucurbitaceae</taxon>
        <taxon>Benincaseae</taxon>
        <taxon>Cucumis</taxon>
    </lineage>
</organism>
<name>A0A5D3CZD8_CUCMM</name>
<dbReference type="EMBL" id="SSTD01008307">
    <property type="protein sequence ID" value="TYK16324.1"/>
    <property type="molecule type" value="Genomic_DNA"/>
</dbReference>
<evidence type="ECO:0000313" key="3">
    <source>
        <dbReference type="Proteomes" id="UP000321947"/>
    </source>
</evidence>
<feature type="transmembrane region" description="Helical" evidence="1">
    <location>
        <begin position="24"/>
        <end position="44"/>
    </location>
</feature>
<protein>
    <recommendedName>
        <fullName evidence="4">Flocculation protein FLO11-like</fullName>
    </recommendedName>
</protein>
<gene>
    <name evidence="2" type="ORF">E5676_scaffold21G001050</name>
</gene>
<feature type="transmembrane region" description="Helical" evidence="1">
    <location>
        <begin position="56"/>
        <end position="73"/>
    </location>
</feature>
<comment type="caution">
    <text evidence="2">The sequence shown here is derived from an EMBL/GenBank/DDBJ whole genome shotgun (WGS) entry which is preliminary data.</text>
</comment>
<proteinExistence type="predicted"/>
<keyword evidence="1" id="KW-1133">Transmembrane helix</keyword>
<evidence type="ECO:0000313" key="2">
    <source>
        <dbReference type="EMBL" id="TYK16324.1"/>
    </source>
</evidence>
<keyword evidence="1" id="KW-0472">Membrane</keyword>